<dbReference type="AlphaFoldDB" id="A0A1I4Y6B8"/>
<name>A0A1I4Y6B8_9FLAO</name>
<gene>
    <name evidence="2" type="ORF">SAMN05421741_10438</name>
</gene>
<accession>A0A1I4Y6B8</accession>
<protein>
    <recommendedName>
        <fullName evidence="4">Lipoprotein</fullName>
    </recommendedName>
</protein>
<evidence type="ECO:0000313" key="2">
    <source>
        <dbReference type="EMBL" id="SFN33606.1"/>
    </source>
</evidence>
<organism evidence="2 3">
    <name type="scientific">Paenimyroides ummariense</name>
    <dbReference type="NCBI Taxonomy" id="913024"/>
    <lineage>
        <taxon>Bacteria</taxon>
        <taxon>Pseudomonadati</taxon>
        <taxon>Bacteroidota</taxon>
        <taxon>Flavobacteriia</taxon>
        <taxon>Flavobacteriales</taxon>
        <taxon>Flavobacteriaceae</taxon>
        <taxon>Paenimyroides</taxon>
    </lineage>
</organism>
<evidence type="ECO:0008006" key="4">
    <source>
        <dbReference type="Google" id="ProtNLM"/>
    </source>
</evidence>
<dbReference type="RefSeq" id="WP_091519583.1">
    <property type="nucleotide sequence ID" value="NZ_FOVI01000004.1"/>
</dbReference>
<dbReference type="EMBL" id="FOVI01000004">
    <property type="protein sequence ID" value="SFN33606.1"/>
    <property type="molecule type" value="Genomic_DNA"/>
</dbReference>
<sequence length="181" mass="19381">MKKHLSKSILLFSTILSFFVFNSCADYVDGDPSVTSQGQGQGSIEIKILSGSEKDKVIKSSGVGAAVGTKRTSDGNFMVYQIVGTFQNVGFGCQVTNENGEENFGDLAIYFNTGTTDVYTSIDDASNNVKITNINLTQTHQGVGAQLMNGKATFKGKFVKEDMTGSGNSEEEILVEGTIIF</sequence>
<keyword evidence="1" id="KW-0732">Signal</keyword>
<evidence type="ECO:0000313" key="3">
    <source>
        <dbReference type="Proteomes" id="UP000199036"/>
    </source>
</evidence>
<evidence type="ECO:0000256" key="1">
    <source>
        <dbReference type="SAM" id="SignalP"/>
    </source>
</evidence>
<proteinExistence type="predicted"/>
<reference evidence="3" key="1">
    <citation type="submission" date="2016-10" db="EMBL/GenBank/DDBJ databases">
        <authorList>
            <person name="Varghese N."/>
            <person name="Submissions S."/>
        </authorList>
    </citation>
    <scope>NUCLEOTIDE SEQUENCE [LARGE SCALE GENOMIC DNA]</scope>
    <source>
        <strain evidence="3">DS-12</strain>
    </source>
</reference>
<feature type="chain" id="PRO_5011436228" description="Lipoprotein" evidence="1">
    <location>
        <begin position="26"/>
        <end position="181"/>
    </location>
</feature>
<keyword evidence="3" id="KW-1185">Reference proteome</keyword>
<feature type="signal peptide" evidence="1">
    <location>
        <begin position="1"/>
        <end position="25"/>
    </location>
</feature>
<dbReference type="Proteomes" id="UP000199036">
    <property type="component" value="Unassembled WGS sequence"/>
</dbReference>